<comment type="caution">
    <text evidence="8">The sequence shown here is derived from an EMBL/GenBank/DDBJ whole genome shotgun (WGS) entry which is preliminary data.</text>
</comment>
<dbReference type="GO" id="GO:0016746">
    <property type="term" value="F:acyltransferase activity"/>
    <property type="evidence" value="ECO:0007669"/>
    <property type="project" value="UniProtKB-KW"/>
</dbReference>
<evidence type="ECO:0000256" key="5">
    <source>
        <dbReference type="ARBA" id="ARBA00023315"/>
    </source>
</evidence>
<protein>
    <submittedName>
        <fullName evidence="8">Lysophospholipid acyltransferase family protein</fullName>
    </submittedName>
</protein>
<name>A0ABP9LRA5_9RHOB</name>
<keyword evidence="9" id="KW-1185">Reference proteome</keyword>
<evidence type="ECO:0000256" key="4">
    <source>
        <dbReference type="ARBA" id="ARBA00023098"/>
    </source>
</evidence>
<keyword evidence="6" id="KW-0472">Membrane</keyword>
<sequence length="278" mass="31274">MSVTWEGDAPPPPPRKLGLGDWLRVIRRGGPMLLLLAICFPLLLLLRLPERLVFGLNRPVTPFITQFVCIWSCRAMGLRRRVIGAPMPQRGAFVANHSSWLDIFTLNASKRLYFVSKAEVRGWAGIGWLARGTGTVFIRRDRAEAAAQTRLFEDRLRAGHKLLFFPEGTSTDSRRVLPFKTTLFAAFFSDRLRDILWVQPITLRYHAPEGADPRFYGWWGEMEFGASLLQILAAPRQGAVDVIYHAPLKVSEFADRKPLARAAEAKVRAGFDSGQSQG</sequence>
<keyword evidence="4" id="KW-0443">Lipid metabolism</keyword>
<dbReference type="PANTHER" id="PTHR10434:SF64">
    <property type="entry name" value="1-ACYL-SN-GLYCEROL-3-PHOSPHATE ACYLTRANSFERASE-RELATED"/>
    <property type="match status" value="1"/>
</dbReference>
<feature type="transmembrane region" description="Helical" evidence="6">
    <location>
        <begin position="29"/>
        <end position="48"/>
    </location>
</feature>
<dbReference type="InterPro" id="IPR002123">
    <property type="entry name" value="Plipid/glycerol_acylTrfase"/>
</dbReference>
<evidence type="ECO:0000256" key="3">
    <source>
        <dbReference type="ARBA" id="ARBA00022679"/>
    </source>
</evidence>
<gene>
    <name evidence="8" type="ORF">GCM10023209_35470</name>
</gene>
<comment type="pathway">
    <text evidence="1">Lipid metabolism.</text>
</comment>
<dbReference type="EMBL" id="BAABHW010000007">
    <property type="protein sequence ID" value="GAA5081110.1"/>
    <property type="molecule type" value="Genomic_DNA"/>
</dbReference>
<evidence type="ECO:0000313" key="9">
    <source>
        <dbReference type="Proteomes" id="UP001499910"/>
    </source>
</evidence>
<accession>A0ABP9LRA5</accession>
<dbReference type="CDD" id="cd07989">
    <property type="entry name" value="LPLAT_AGPAT-like"/>
    <property type="match status" value="1"/>
</dbReference>
<keyword evidence="5 8" id="KW-0012">Acyltransferase</keyword>
<dbReference type="Pfam" id="PF01553">
    <property type="entry name" value="Acyltransferase"/>
    <property type="match status" value="1"/>
</dbReference>
<evidence type="ECO:0000259" key="7">
    <source>
        <dbReference type="SMART" id="SM00563"/>
    </source>
</evidence>
<evidence type="ECO:0000313" key="8">
    <source>
        <dbReference type="EMBL" id="GAA5081110.1"/>
    </source>
</evidence>
<keyword evidence="6" id="KW-1133">Transmembrane helix</keyword>
<dbReference type="Proteomes" id="UP001499910">
    <property type="component" value="Unassembled WGS sequence"/>
</dbReference>
<dbReference type="SMART" id="SM00563">
    <property type="entry name" value="PlsC"/>
    <property type="match status" value="1"/>
</dbReference>
<keyword evidence="3" id="KW-0808">Transferase</keyword>
<proteinExistence type="predicted"/>
<dbReference type="SUPFAM" id="SSF69593">
    <property type="entry name" value="Glycerol-3-phosphate (1)-acyltransferase"/>
    <property type="match status" value="1"/>
</dbReference>
<organism evidence="8 9">
    <name type="scientific">[Roseibacterium] beibuensis</name>
    <dbReference type="NCBI Taxonomy" id="1193142"/>
    <lineage>
        <taxon>Bacteria</taxon>
        <taxon>Pseudomonadati</taxon>
        <taxon>Pseudomonadota</taxon>
        <taxon>Alphaproteobacteria</taxon>
        <taxon>Rhodobacterales</taxon>
        <taxon>Roseobacteraceae</taxon>
        <taxon>Roseicyclus</taxon>
    </lineage>
</organism>
<keyword evidence="2" id="KW-0444">Lipid biosynthesis</keyword>
<dbReference type="PANTHER" id="PTHR10434">
    <property type="entry name" value="1-ACYL-SN-GLYCEROL-3-PHOSPHATE ACYLTRANSFERASE"/>
    <property type="match status" value="1"/>
</dbReference>
<evidence type="ECO:0000256" key="6">
    <source>
        <dbReference type="SAM" id="Phobius"/>
    </source>
</evidence>
<evidence type="ECO:0000256" key="1">
    <source>
        <dbReference type="ARBA" id="ARBA00005189"/>
    </source>
</evidence>
<feature type="domain" description="Phospholipid/glycerol acyltransferase" evidence="7">
    <location>
        <begin position="91"/>
        <end position="206"/>
    </location>
</feature>
<evidence type="ECO:0000256" key="2">
    <source>
        <dbReference type="ARBA" id="ARBA00022516"/>
    </source>
</evidence>
<reference evidence="9" key="1">
    <citation type="journal article" date="2019" name="Int. J. Syst. Evol. Microbiol.">
        <title>The Global Catalogue of Microorganisms (GCM) 10K type strain sequencing project: providing services to taxonomists for standard genome sequencing and annotation.</title>
        <authorList>
            <consortium name="The Broad Institute Genomics Platform"/>
            <consortium name="The Broad Institute Genome Sequencing Center for Infectious Disease"/>
            <person name="Wu L."/>
            <person name="Ma J."/>
        </authorList>
    </citation>
    <scope>NUCLEOTIDE SEQUENCE [LARGE SCALE GENOMIC DNA]</scope>
    <source>
        <strain evidence="9">JCM 18015</strain>
    </source>
</reference>
<keyword evidence="6" id="KW-0812">Transmembrane</keyword>
<dbReference type="RefSeq" id="WP_259554137.1">
    <property type="nucleotide sequence ID" value="NZ_BAABHW010000007.1"/>
</dbReference>